<protein>
    <submittedName>
        <fullName evidence="1">Uncharacterized protein</fullName>
    </submittedName>
</protein>
<dbReference type="Proteomes" id="UP000789803">
    <property type="component" value="Unassembled WGS sequence"/>
</dbReference>
<proteinExistence type="predicted"/>
<comment type="caution">
    <text evidence="1">The sequence shown here is derived from an EMBL/GenBank/DDBJ whole genome shotgun (WGS) entry which is preliminary data.</text>
</comment>
<organism evidence="1 2">
    <name type="scientific">Campylobacter majalis</name>
    <dbReference type="NCBI Taxonomy" id="2790656"/>
    <lineage>
        <taxon>Bacteria</taxon>
        <taxon>Pseudomonadati</taxon>
        <taxon>Campylobacterota</taxon>
        <taxon>Epsilonproteobacteria</taxon>
        <taxon>Campylobacterales</taxon>
        <taxon>Campylobacteraceae</taxon>
        <taxon>Campylobacter</taxon>
    </lineage>
</organism>
<evidence type="ECO:0000313" key="1">
    <source>
        <dbReference type="EMBL" id="CAD7289498.1"/>
    </source>
</evidence>
<sequence>MSKWNFECEEGFNLDKSINEILNNSFSYQAREFIKDIYSWVDYNLNKQRNINNSR</sequence>
<keyword evidence="2" id="KW-1185">Reference proteome</keyword>
<gene>
    <name evidence="1" type="ORF">LMG7974_01575</name>
</gene>
<name>A0ABM8Q9G8_9BACT</name>
<reference evidence="1 2" key="1">
    <citation type="submission" date="2020-11" db="EMBL/GenBank/DDBJ databases">
        <authorList>
            <person name="Peeters C."/>
        </authorList>
    </citation>
    <scope>NUCLEOTIDE SEQUENCE [LARGE SCALE GENOMIC DNA]</scope>
    <source>
        <strain evidence="1 2">LMG 7974</strain>
    </source>
</reference>
<dbReference type="EMBL" id="CAJHOF010000017">
    <property type="protein sequence ID" value="CAD7289498.1"/>
    <property type="molecule type" value="Genomic_DNA"/>
</dbReference>
<evidence type="ECO:0000313" key="2">
    <source>
        <dbReference type="Proteomes" id="UP000789803"/>
    </source>
</evidence>
<accession>A0ABM8Q9G8</accession>
<dbReference type="RefSeq" id="WP_229933355.1">
    <property type="nucleotide sequence ID" value="NZ_CAJHOF010000017.1"/>
</dbReference>